<feature type="domain" description="Aldehyde dehydrogenase" evidence="4">
    <location>
        <begin position="26"/>
        <end position="483"/>
    </location>
</feature>
<proteinExistence type="predicted"/>
<dbReference type="NCBIfam" id="TIGR01722">
    <property type="entry name" value="MMSDH"/>
    <property type="match status" value="1"/>
</dbReference>
<dbReference type="PROSITE" id="PS00070">
    <property type="entry name" value="ALDEHYDE_DEHYDR_CYS"/>
    <property type="match status" value="1"/>
</dbReference>
<gene>
    <name evidence="5" type="ORF">GCM10023171_26930</name>
</gene>
<dbReference type="CDD" id="cd07085">
    <property type="entry name" value="ALDH_F6_MMSDH"/>
    <property type="match status" value="1"/>
</dbReference>
<dbReference type="Gene3D" id="3.40.309.10">
    <property type="entry name" value="Aldehyde Dehydrogenase, Chain A, domain 2"/>
    <property type="match status" value="1"/>
</dbReference>
<dbReference type="InterPro" id="IPR016163">
    <property type="entry name" value="Ald_DH_C"/>
</dbReference>
<protein>
    <recommendedName>
        <fullName evidence="1">methylmalonate-semialdehyde dehydrogenase (CoA acylating)</fullName>
        <ecNumber evidence="1">1.2.1.27</ecNumber>
    </recommendedName>
</protein>
<evidence type="ECO:0000259" key="4">
    <source>
        <dbReference type="Pfam" id="PF00171"/>
    </source>
</evidence>
<reference evidence="6" key="1">
    <citation type="journal article" date="2019" name="Int. J. Syst. Evol. Microbiol.">
        <title>The Global Catalogue of Microorganisms (GCM) 10K type strain sequencing project: providing services to taxonomists for standard genome sequencing and annotation.</title>
        <authorList>
            <consortium name="The Broad Institute Genomics Platform"/>
            <consortium name="The Broad Institute Genome Sequencing Center for Infectious Disease"/>
            <person name="Wu L."/>
            <person name="Ma J."/>
        </authorList>
    </citation>
    <scope>NUCLEOTIDE SEQUENCE [LARGE SCALE GENOMIC DNA]</scope>
    <source>
        <strain evidence="6">JCM 17839</strain>
    </source>
</reference>
<organism evidence="5 6">
    <name type="scientific">Microbacterium panaciterrae</name>
    <dbReference type="NCBI Taxonomy" id="985759"/>
    <lineage>
        <taxon>Bacteria</taxon>
        <taxon>Bacillati</taxon>
        <taxon>Actinomycetota</taxon>
        <taxon>Actinomycetes</taxon>
        <taxon>Micrococcales</taxon>
        <taxon>Microbacteriaceae</taxon>
        <taxon>Microbacterium</taxon>
    </lineage>
</organism>
<evidence type="ECO:0000256" key="1">
    <source>
        <dbReference type="ARBA" id="ARBA00013048"/>
    </source>
</evidence>
<keyword evidence="3" id="KW-0520">NAD</keyword>
<dbReference type="Proteomes" id="UP001500731">
    <property type="component" value="Unassembled WGS sequence"/>
</dbReference>
<sequence length="504" mass="53528">MVRDITHFIGGSEIPGTPEAASGRWGDVFDPSTGAVQARVPLASGDDVRAAIANAEAAQPGWAATNPQKRARVFMRFLELIRDEMDDLAALLSAEHGKTLDDARGDIQRGVEVIEFCVGAPHLLKGEYSTGVGTGIDVYSLRQPLGVVAGITPFNFPAMIPLWQMGPAIASGNAFILKPSERDPSVPVRIAELFLKAGLPAGILNVVHGDKEAVDVLLTDERVRAIGFVGSTPIAEYIYTTANAHGKRAQCFGGAKNHLVVMPDADLDQAADALIGAGYGSAGERCMAISVAVPVGEETADALAAKLAERVAALKVGPSLAEGMDYGPLINRAAVERVTDYIQQGVDAGAELLADGRGFSVVGHEEGFYLGPTLFDRVTTDMSIYREEIFGPVLVIARAADYEEALRMASEHEFGNGVGIFTRDGDAARDFVARVNVGMVGVNVPIPVPIAYFTFGGWKRSGFGDLNQHGADAFRFYTKTKTVTSRWPAAGVREGASFVIPTMH</sequence>
<name>A0ABP8PLV5_9MICO</name>
<keyword evidence="6" id="KW-1185">Reference proteome</keyword>
<dbReference type="PANTHER" id="PTHR43866:SF4">
    <property type="entry name" value="MALONATE-SEMIALDEHYDE DEHYDROGENASE"/>
    <property type="match status" value="1"/>
</dbReference>
<evidence type="ECO:0000313" key="6">
    <source>
        <dbReference type="Proteomes" id="UP001500731"/>
    </source>
</evidence>
<dbReference type="PANTHER" id="PTHR43866">
    <property type="entry name" value="MALONATE-SEMIALDEHYDE DEHYDROGENASE"/>
    <property type="match status" value="1"/>
</dbReference>
<keyword evidence="2" id="KW-0560">Oxidoreductase</keyword>
<evidence type="ECO:0000313" key="5">
    <source>
        <dbReference type="EMBL" id="GAA4488070.1"/>
    </source>
</evidence>
<dbReference type="EC" id="1.2.1.27" evidence="1"/>
<dbReference type="InterPro" id="IPR016161">
    <property type="entry name" value="Ald_DH/histidinol_DH"/>
</dbReference>
<dbReference type="InterPro" id="IPR016162">
    <property type="entry name" value="Ald_DH_N"/>
</dbReference>
<dbReference type="EMBL" id="BAABGP010000018">
    <property type="protein sequence ID" value="GAA4488070.1"/>
    <property type="molecule type" value="Genomic_DNA"/>
</dbReference>
<dbReference type="Gene3D" id="3.40.605.10">
    <property type="entry name" value="Aldehyde Dehydrogenase, Chain A, domain 1"/>
    <property type="match status" value="1"/>
</dbReference>
<dbReference type="InterPro" id="IPR010061">
    <property type="entry name" value="MeMal-semiAld_DH"/>
</dbReference>
<dbReference type="InterPro" id="IPR015590">
    <property type="entry name" value="Aldehyde_DH_dom"/>
</dbReference>
<dbReference type="RefSeq" id="WP_345187796.1">
    <property type="nucleotide sequence ID" value="NZ_BAABGP010000018.1"/>
</dbReference>
<accession>A0ABP8PLV5</accession>
<evidence type="ECO:0000256" key="3">
    <source>
        <dbReference type="ARBA" id="ARBA00023027"/>
    </source>
</evidence>
<dbReference type="InterPro" id="IPR016160">
    <property type="entry name" value="Ald_DH_CS_CYS"/>
</dbReference>
<dbReference type="Pfam" id="PF00171">
    <property type="entry name" value="Aldedh"/>
    <property type="match status" value="1"/>
</dbReference>
<evidence type="ECO:0000256" key="2">
    <source>
        <dbReference type="ARBA" id="ARBA00023002"/>
    </source>
</evidence>
<dbReference type="SUPFAM" id="SSF53720">
    <property type="entry name" value="ALDH-like"/>
    <property type="match status" value="1"/>
</dbReference>
<comment type="caution">
    <text evidence="5">The sequence shown here is derived from an EMBL/GenBank/DDBJ whole genome shotgun (WGS) entry which is preliminary data.</text>
</comment>